<dbReference type="EMBL" id="JALLKP010000001">
    <property type="protein sequence ID" value="KAK2197507.1"/>
    <property type="molecule type" value="Genomic_DNA"/>
</dbReference>
<comment type="caution">
    <text evidence="1">The sequence shown here is derived from an EMBL/GenBank/DDBJ whole genome shotgun (WGS) entry which is preliminary data.</text>
</comment>
<dbReference type="RefSeq" id="XP_067804349.1">
    <property type="nucleotide sequence ID" value="XM_067945558.1"/>
</dbReference>
<gene>
    <name evidence="1" type="ORF">BdWA1_000508</name>
</gene>
<accession>A0AAD9PN82</accession>
<dbReference type="GeneID" id="94334806"/>
<dbReference type="KEGG" id="bdw:94334806"/>
<sequence>MHETVGPSVERNDRNVKSTCSVNLERESKIHNGIFECKPYQLHIPPIANTPPQLNKAITNPQTYSEITGEPKDSRDTGEYLDGGLDVYEMINNGTLKEFRHTSNEESLKPGESNLLTWKLHRPSDVFIINWEGVVQIGFREHVVLAAKILLKLKYHQPRVQKLLSGIATHFKIPNWLTEWCRYAMPFIESNPDWVVALHFLLDSIGDSILDAHLDTPTSPLNGNENLNALEQLQLLTVGGDPNKYIDYLSKFRRDLNLRSNALMGWKCNPNDGSTSAYQKHLKSLKINQENLSEMYKKERLTARKEHENWNQLILYRTACDNVQDEEKWHHLAYNEAIFQAIRHHVEVFKVPLYITSEFESAQEIASQLQLMGLSNLNLVRTFGNEFGKVKDAIASILANLKIDPRIPIHYFGHRLEHLEQARRLVSMHCRFTADSVFNPSWWIGDILTIMKSSEPCMGALNISRPARL</sequence>
<reference evidence="1" key="1">
    <citation type="journal article" date="2023" name="Nat. Microbiol.">
        <title>Babesia duncani multi-omics identifies virulence factors and drug targets.</title>
        <authorList>
            <person name="Singh P."/>
            <person name="Lonardi S."/>
            <person name="Liang Q."/>
            <person name="Vydyam P."/>
            <person name="Khabirova E."/>
            <person name="Fang T."/>
            <person name="Gihaz S."/>
            <person name="Thekkiniath J."/>
            <person name="Munshi M."/>
            <person name="Abel S."/>
            <person name="Ciampossin L."/>
            <person name="Batugedara G."/>
            <person name="Gupta M."/>
            <person name="Lu X.M."/>
            <person name="Lenz T."/>
            <person name="Chakravarty S."/>
            <person name="Cornillot E."/>
            <person name="Hu Y."/>
            <person name="Ma W."/>
            <person name="Gonzalez L.M."/>
            <person name="Sanchez S."/>
            <person name="Estrada K."/>
            <person name="Sanchez-Flores A."/>
            <person name="Montero E."/>
            <person name="Harb O.S."/>
            <person name="Le Roch K.G."/>
            <person name="Mamoun C.B."/>
        </authorList>
    </citation>
    <scope>NUCLEOTIDE SEQUENCE</scope>
    <source>
        <strain evidence="1">WA1</strain>
    </source>
</reference>
<dbReference type="Proteomes" id="UP001214638">
    <property type="component" value="Unassembled WGS sequence"/>
</dbReference>
<dbReference type="AlphaFoldDB" id="A0AAD9PN82"/>
<evidence type="ECO:0000313" key="1">
    <source>
        <dbReference type="EMBL" id="KAK2197507.1"/>
    </source>
</evidence>
<keyword evidence="2" id="KW-1185">Reference proteome</keyword>
<organism evidence="1 2">
    <name type="scientific">Babesia duncani</name>
    <dbReference type="NCBI Taxonomy" id="323732"/>
    <lineage>
        <taxon>Eukaryota</taxon>
        <taxon>Sar</taxon>
        <taxon>Alveolata</taxon>
        <taxon>Apicomplexa</taxon>
        <taxon>Aconoidasida</taxon>
        <taxon>Piroplasmida</taxon>
        <taxon>Babesiidae</taxon>
        <taxon>Babesia</taxon>
    </lineage>
</organism>
<name>A0AAD9PN82_9APIC</name>
<evidence type="ECO:0000313" key="2">
    <source>
        <dbReference type="Proteomes" id="UP001214638"/>
    </source>
</evidence>
<protein>
    <submittedName>
        <fullName evidence="1">Uncharacterized protein</fullName>
    </submittedName>
</protein>
<proteinExistence type="predicted"/>